<gene>
    <name evidence="2" type="ORF">M407DRAFT_35035</name>
</gene>
<reference evidence="2 3" key="1">
    <citation type="submission" date="2014-04" db="EMBL/GenBank/DDBJ databases">
        <authorList>
            <consortium name="DOE Joint Genome Institute"/>
            <person name="Kuo A."/>
            <person name="Girlanda M."/>
            <person name="Perotto S."/>
            <person name="Kohler A."/>
            <person name="Nagy L.G."/>
            <person name="Floudas D."/>
            <person name="Copeland A."/>
            <person name="Barry K.W."/>
            <person name="Cichocki N."/>
            <person name="Veneault-Fourrey C."/>
            <person name="LaButti K."/>
            <person name="Lindquist E.A."/>
            <person name="Lipzen A."/>
            <person name="Lundell T."/>
            <person name="Morin E."/>
            <person name="Murat C."/>
            <person name="Sun H."/>
            <person name="Tunlid A."/>
            <person name="Henrissat B."/>
            <person name="Grigoriev I.V."/>
            <person name="Hibbett D.S."/>
            <person name="Martin F."/>
            <person name="Nordberg H.P."/>
            <person name="Cantor M.N."/>
            <person name="Hua S.X."/>
        </authorList>
    </citation>
    <scope>NUCLEOTIDE SEQUENCE [LARGE SCALE GENOMIC DNA]</scope>
    <source>
        <strain evidence="2 3">MUT 4182</strain>
    </source>
</reference>
<dbReference type="EMBL" id="KN824123">
    <property type="protein sequence ID" value="KIO15398.1"/>
    <property type="molecule type" value="Genomic_DNA"/>
</dbReference>
<organism evidence="2 3">
    <name type="scientific">Tulasnella calospora MUT 4182</name>
    <dbReference type="NCBI Taxonomy" id="1051891"/>
    <lineage>
        <taxon>Eukaryota</taxon>
        <taxon>Fungi</taxon>
        <taxon>Dikarya</taxon>
        <taxon>Basidiomycota</taxon>
        <taxon>Agaricomycotina</taxon>
        <taxon>Agaricomycetes</taxon>
        <taxon>Cantharellales</taxon>
        <taxon>Tulasnellaceae</taxon>
        <taxon>Tulasnella</taxon>
    </lineage>
</organism>
<proteinExistence type="predicted"/>
<dbReference type="HOGENOM" id="CLU_1416124_0_0_1"/>
<feature type="compositionally biased region" description="Low complexity" evidence="1">
    <location>
        <begin position="124"/>
        <end position="137"/>
    </location>
</feature>
<evidence type="ECO:0000256" key="1">
    <source>
        <dbReference type="SAM" id="MobiDB-lite"/>
    </source>
</evidence>
<sequence>MEFRTFWRRRVSVHIIVYNIHQDPPSRTFAPHPAQPPVATFGAVLTYASPTWQTTTTTATAVAVAQPPPNQVQITVTTFFEVSKYAWSTARTTSPATTSAGSPPTPRQLLATLSSPTYGTTAGPLSTSRTTSTTAPPVRSPLDRTLHPSPTSYRPLARLATPNELHDRHPVGSPSDRTQHADATTWDALGCL</sequence>
<feature type="compositionally biased region" description="Polar residues" evidence="1">
    <location>
        <begin position="111"/>
        <end position="120"/>
    </location>
</feature>
<evidence type="ECO:0000313" key="2">
    <source>
        <dbReference type="EMBL" id="KIO15398.1"/>
    </source>
</evidence>
<dbReference type="AlphaFoldDB" id="A0A0C3K1W8"/>
<dbReference type="Proteomes" id="UP000054248">
    <property type="component" value="Unassembled WGS sequence"/>
</dbReference>
<keyword evidence="3" id="KW-1185">Reference proteome</keyword>
<protein>
    <submittedName>
        <fullName evidence="2">Uncharacterized protein</fullName>
    </submittedName>
</protein>
<accession>A0A0C3K1W8</accession>
<feature type="region of interest" description="Disordered" evidence="1">
    <location>
        <begin position="91"/>
        <end position="192"/>
    </location>
</feature>
<feature type="compositionally biased region" description="Low complexity" evidence="1">
    <location>
        <begin position="91"/>
        <end position="102"/>
    </location>
</feature>
<evidence type="ECO:0000313" key="3">
    <source>
        <dbReference type="Proteomes" id="UP000054248"/>
    </source>
</evidence>
<name>A0A0C3K1W8_9AGAM</name>
<reference evidence="3" key="2">
    <citation type="submission" date="2015-01" db="EMBL/GenBank/DDBJ databases">
        <title>Evolutionary Origins and Diversification of the Mycorrhizal Mutualists.</title>
        <authorList>
            <consortium name="DOE Joint Genome Institute"/>
            <consortium name="Mycorrhizal Genomics Consortium"/>
            <person name="Kohler A."/>
            <person name="Kuo A."/>
            <person name="Nagy L.G."/>
            <person name="Floudas D."/>
            <person name="Copeland A."/>
            <person name="Barry K.W."/>
            <person name="Cichocki N."/>
            <person name="Veneault-Fourrey C."/>
            <person name="LaButti K."/>
            <person name="Lindquist E.A."/>
            <person name="Lipzen A."/>
            <person name="Lundell T."/>
            <person name="Morin E."/>
            <person name="Murat C."/>
            <person name="Riley R."/>
            <person name="Ohm R."/>
            <person name="Sun H."/>
            <person name="Tunlid A."/>
            <person name="Henrissat B."/>
            <person name="Grigoriev I.V."/>
            <person name="Hibbett D.S."/>
            <person name="Martin F."/>
        </authorList>
    </citation>
    <scope>NUCLEOTIDE SEQUENCE [LARGE SCALE GENOMIC DNA]</scope>
    <source>
        <strain evidence="3">MUT 4182</strain>
    </source>
</reference>